<dbReference type="Gene3D" id="1.10.510.10">
    <property type="entry name" value="Transferase(Phosphotransferase) domain 1"/>
    <property type="match status" value="1"/>
</dbReference>
<keyword evidence="2" id="KW-0723">Serine/threonine-protein kinase</keyword>
<dbReference type="PROSITE" id="PS50011">
    <property type="entry name" value="PROTEIN_KINASE_DOM"/>
    <property type="match status" value="1"/>
</dbReference>
<dbReference type="STRING" id="4829.A0A168PJ47"/>
<gene>
    <name evidence="11" type="primary">ABSGL_08281.1 scaffold 9741</name>
</gene>
<evidence type="ECO:0000256" key="4">
    <source>
        <dbReference type="ARBA" id="ARBA00022741"/>
    </source>
</evidence>
<dbReference type="AlphaFoldDB" id="A0A168PJ47"/>
<dbReference type="InterPro" id="IPR000719">
    <property type="entry name" value="Prot_kinase_dom"/>
</dbReference>
<dbReference type="EC" id="2.7.11.1" evidence="1"/>
<keyword evidence="5" id="KW-0418">Kinase</keyword>
<keyword evidence="3" id="KW-0808">Transferase</keyword>
<evidence type="ECO:0000256" key="6">
    <source>
        <dbReference type="ARBA" id="ARBA00022840"/>
    </source>
</evidence>
<dbReference type="EMBL" id="LT553855">
    <property type="protein sequence ID" value="SAM02488.1"/>
    <property type="molecule type" value="Genomic_DNA"/>
</dbReference>
<accession>A0A168PJ47</accession>
<name>A0A168PJ47_ABSGL</name>
<dbReference type="InParanoid" id="A0A168PJ47"/>
<keyword evidence="4" id="KW-0547">Nucleotide-binding</keyword>
<dbReference type="OrthoDB" id="4062651at2759"/>
<feature type="compositionally biased region" description="Pro residues" evidence="9">
    <location>
        <begin position="375"/>
        <end position="384"/>
    </location>
</feature>
<keyword evidence="6" id="KW-0067">ATP-binding</keyword>
<dbReference type="Pfam" id="PF00069">
    <property type="entry name" value="Pkinase"/>
    <property type="match status" value="1"/>
</dbReference>
<dbReference type="Proteomes" id="UP000078561">
    <property type="component" value="Unassembled WGS sequence"/>
</dbReference>
<feature type="compositionally biased region" description="Polar residues" evidence="9">
    <location>
        <begin position="448"/>
        <end position="460"/>
    </location>
</feature>
<dbReference type="InterPro" id="IPR008271">
    <property type="entry name" value="Ser/Thr_kinase_AS"/>
</dbReference>
<reference evidence="11" key="1">
    <citation type="submission" date="2016-04" db="EMBL/GenBank/DDBJ databases">
        <authorList>
            <person name="Evans L.H."/>
            <person name="Alamgir A."/>
            <person name="Owens N."/>
            <person name="Weber N.D."/>
            <person name="Virtaneva K."/>
            <person name="Barbian K."/>
            <person name="Babar A."/>
            <person name="Rosenke K."/>
        </authorList>
    </citation>
    <scope>NUCLEOTIDE SEQUENCE [LARGE SCALE GENOMIC DNA]</scope>
    <source>
        <strain evidence="11">CBS 101.48</strain>
    </source>
</reference>
<evidence type="ECO:0000256" key="7">
    <source>
        <dbReference type="ARBA" id="ARBA00047899"/>
    </source>
</evidence>
<evidence type="ECO:0000256" key="8">
    <source>
        <dbReference type="ARBA" id="ARBA00048679"/>
    </source>
</evidence>
<comment type="catalytic activity">
    <reaction evidence="7">
        <text>L-threonyl-[protein] + ATP = O-phospho-L-threonyl-[protein] + ADP + H(+)</text>
        <dbReference type="Rhea" id="RHEA:46608"/>
        <dbReference type="Rhea" id="RHEA-COMP:11060"/>
        <dbReference type="Rhea" id="RHEA-COMP:11605"/>
        <dbReference type="ChEBI" id="CHEBI:15378"/>
        <dbReference type="ChEBI" id="CHEBI:30013"/>
        <dbReference type="ChEBI" id="CHEBI:30616"/>
        <dbReference type="ChEBI" id="CHEBI:61977"/>
        <dbReference type="ChEBI" id="CHEBI:456216"/>
        <dbReference type="EC" id="2.7.11.1"/>
    </reaction>
</comment>
<dbReference type="PANTHER" id="PTHR24361">
    <property type="entry name" value="MITOGEN-ACTIVATED KINASE KINASE KINASE"/>
    <property type="match status" value="1"/>
</dbReference>
<sequence>MQQVNGVEVYNTDPGLLYAGLEKGPTWFSAQGGVYQCYERNDPGRPIAIKKYLVEEIEQQADMFVMPRELVENEIYTMTKCNHDNILKLLSVHLHQEYVYLIMPLCAGGSLQQYVFEHHLTFGQLAHIITSIAAGLEEIHRHGYIHRDIKCDNIFLDDQANQVVIGDFGVVSITPAADSSVEEAGVVLFWAPELVQGKMVNKKVDIWALGVVILEIINGGRAPYEDEKLDEDEIKRRIITNGKPAYPEGLPPLLLDLLDLCLHPDPRARASASTILKHPFLHQFKHEPLFATTTTTTTTTTTAADQQLPLDSIDIDNVDEDSMLNALKALQEMPCIDELDTISDAIVPALSNTPDSLTTTQSTSSSISSDAPEESSPPTPPKQLPPRKCRLPIPSFVLDEDYATAIPAKEKIANVRTKRQSLTKEHRNQGSRLPMYKIILESPPPSPIQTMSPTSKNLLSTCGKPLKKARSVRLSSPPVPHSSASSIPKADTASRKPYERSQTLPSHHKRSSPPSSLPRNADKKPSSAQSTPSLGKKKDSTVTPTVPLSYRPKRLPESRTARLMMGISTTDRKAASTTSSQHLTPMKKKQHDTTQQRPLSFSRPKSTTSSYAATTIRQPVPLPSLTAGHAHHSSSLKVPPPSPTKSRRPLSSSLPKKKSSPSVASSSSTTQDPIEKPDDSFKRIKVLQAY</sequence>
<dbReference type="PANTHER" id="PTHR24361:SF433">
    <property type="entry name" value="PROTEIN KINASE DOMAIN-CONTAINING PROTEIN"/>
    <property type="match status" value="1"/>
</dbReference>
<dbReference type="CDD" id="cd00180">
    <property type="entry name" value="PKc"/>
    <property type="match status" value="1"/>
</dbReference>
<dbReference type="GO" id="GO:0005737">
    <property type="term" value="C:cytoplasm"/>
    <property type="evidence" value="ECO:0007669"/>
    <property type="project" value="TreeGrafter"/>
</dbReference>
<dbReference type="PROSITE" id="PS00108">
    <property type="entry name" value="PROTEIN_KINASE_ST"/>
    <property type="match status" value="1"/>
</dbReference>
<feature type="compositionally biased region" description="Low complexity" evidence="9">
    <location>
        <begin position="353"/>
        <end position="374"/>
    </location>
</feature>
<evidence type="ECO:0000259" key="10">
    <source>
        <dbReference type="PROSITE" id="PS50011"/>
    </source>
</evidence>
<evidence type="ECO:0000256" key="3">
    <source>
        <dbReference type="ARBA" id="ARBA00022679"/>
    </source>
</evidence>
<evidence type="ECO:0000313" key="11">
    <source>
        <dbReference type="EMBL" id="SAM02488.1"/>
    </source>
</evidence>
<feature type="region of interest" description="Disordered" evidence="9">
    <location>
        <begin position="417"/>
        <end position="690"/>
    </location>
</feature>
<feature type="region of interest" description="Disordered" evidence="9">
    <location>
        <begin position="351"/>
        <end position="390"/>
    </location>
</feature>
<evidence type="ECO:0000256" key="2">
    <source>
        <dbReference type="ARBA" id="ARBA00022527"/>
    </source>
</evidence>
<keyword evidence="12" id="KW-1185">Reference proteome</keyword>
<comment type="catalytic activity">
    <reaction evidence="8">
        <text>L-seryl-[protein] + ATP = O-phospho-L-seryl-[protein] + ADP + H(+)</text>
        <dbReference type="Rhea" id="RHEA:17989"/>
        <dbReference type="Rhea" id="RHEA-COMP:9863"/>
        <dbReference type="Rhea" id="RHEA-COMP:11604"/>
        <dbReference type="ChEBI" id="CHEBI:15378"/>
        <dbReference type="ChEBI" id="CHEBI:29999"/>
        <dbReference type="ChEBI" id="CHEBI:30616"/>
        <dbReference type="ChEBI" id="CHEBI:83421"/>
        <dbReference type="ChEBI" id="CHEBI:456216"/>
        <dbReference type="EC" id="2.7.11.1"/>
    </reaction>
</comment>
<dbReference type="SMART" id="SM00220">
    <property type="entry name" value="S_TKc"/>
    <property type="match status" value="1"/>
</dbReference>
<dbReference type="OMA" id="WSAGACI"/>
<feature type="domain" description="Protein kinase" evidence="10">
    <location>
        <begin position="20"/>
        <end position="281"/>
    </location>
</feature>
<dbReference type="GO" id="GO:0005524">
    <property type="term" value="F:ATP binding"/>
    <property type="evidence" value="ECO:0007669"/>
    <property type="project" value="UniProtKB-KW"/>
</dbReference>
<feature type="compositionally biased region" description="Basic and acidic residues" evidence="9">
    <location>
        <begin position="673"/>
        <end position="682"/>
    </location>
</feature>
<dbReference type="GO" id="GO:0004674">
    <property type="term" value="F:protein serine/threonine kinase activity"/>
    <property type="evidence" value="ECO:0007669"/>
    <property type="project" value="UniProtKB-KW"/>
</dbReference>
<organism evidence="11">
    <name type="scientific">Absidia glauca</name>
    <name type="common">Pin mould</name>
    <dbReference type="NCBI Taxonomy" id="4829"/>
    <lineage>
        <taxon>Eukaryota</taxon>
        <taxon>Fungi</taxon>
        <taxon>Fungi incertae sedis</taxon>
        <taxon>Mucoromycota</taxon>
        <taxon>Mucoromycotina</taxon>
        <taxon>Mucoromycetes</taxon>
        <taxon>Mucorales</taxon>
        <taxon>Cunninghamellaceae</taxon>
        <taxon>Absidia</taxon>
    </lineage>
</organism>
<dbReference type="InterPro" id="IPR011009">
    <property type="entry name" value="Kinase-like_dom_sf"/>
</dbReference>
<evidence type="ECO:0000313" key="12">
    <source>
        <dbReference type="Proteomes" id="UP000078561"/>
    </source>
</evidence>
<proteinExistence type="predicted"/>
<feature type="compositionally biased region" description="Polar residues" evidence="9">
    <location>
        <begin position="593"/>
        <end position="617"/>
    </location>
</feature>
<protein>
    <recommendedName>
        <fullName evidence="1">non-specific serine/threonine protein kinase</fullName>
        <ecNumber evidence="1">2.7.11.1</ecNumber>
    </recommendedName>
</protein>
<evidence type="ECO:0000256" key="5">
    <source>
        <dbReference type="ARBA" id="ARBA00022777"/>
    </source>
</evidence>
<evidence type="ECO:0000256" key="9">
    <source>
        <dbReference type="SAM" id="MobiDB-lite"/>
    </source>
</evidence>
<feature type="compositionally biased region" description="Low complexity" evidence="9">
    <location>
        <begin position="649"/>
        <end position="669"/>
    </location>
</feature>
<dbReference type="SUPFAM" id="SSF56112">
    <property type="entry name" value="Protein kinase-like (PK-like)"/>
    <property type="match status" value="1"/>
</dbReference>
<dbReference type="InterPro" id="IPR053235">
    <property type="entry name" value="Ser_Thr_kinase"/>
</dbReference>
<evidence type="ECO:0000256" key="1">
    <source>
        <dbReference type="ARBA" id="ARBA00012513"/>
    </source>
</evidence>